<dbReference type="InterPro" id="IPR003441">
    <property type="entry name" value="NAC-dom"/>
</dbReference>
<evidence type="ECO:0000256" key="1">
    <source>
        <dbReference type="ARBA" id="ARBA00004123"/>
    </source>
</evidence>
<keyword evidence="3" id="KW-0238">DNA-binding</keyword>
<proteinExistence type="predicted"/>
<dbReference type="AlphaFoldDB" id="A0AAW2D1T1"/>
<keyword evidence="4" id="KW-0804">Transcription</keyword>
<dbReference type="GO" id="GO:0005634">
    <property type="term" value="C:nucleus"/>
    <property type="evidence" value="ECO:0007669"/>
    <property type="project" value="UniProtKB-SubCell"/>
</dbReference>
<dbReference type="Proteomes" id="UP001459277">
    <property type="component" value="Unassembled WGS sequence"/>
</dbReference>
<comment type="subcellular location">
    <subcellularLocation>
        <location evidence="1">Nucleus</location>
    </subcellularLocation>
</comment>
<gene>
    <name evidence="7" type="ORF">SO802_011279</name>
</gene>
<dbReference type="Pfam" id="PF02365">
    <property type="entry name" value="NAM"/>
    <property type="match status" value="1"/>
</dbReference>
<evidence type="ECO:0000256" key="2">
    <source>
        <dbReference type="ARBA" id="ARBA00023015"/>
    </source>
</evidence>
<dbReference type="PANTHER" id="PTHR31989">
    <property type="entry name" value="NAC DOMAIN-CONTAINING PROTEIN 82-RELATED"/>
    <property type="match status" value="1"/>
</dbReference>
<evidence type="ECO:0000313" key="8">
    <source>
        <dbReference type="Proteomes" id="UP001459277"/>
    </source>
</evidence>
<organism evidence="7 8">
    <name type="scientific">Lithocarpus litseifolius</name>
    <dbReference type="NCBI Taxonomy" id="425828"/>
    <lineage>
        <taxon>Eukaryota</taxon>
        <taxon>Viridiplantae</taxon>
        <taxon>Streptophyta</taxon>
        <taxon>Embryophyta</taxon>
        <taxon>Tracheophyta</taxon>
        <taxon>Spermatophyta</taxon>
        <taxon>Magnoliopsida</taxon>
        <taxon>eudicotyledons</taxon>
        <taxon>Gunneridae</taxon>
        <taxon>Pentapetalae</taxon>
        <taxon>rosids</taxon>
        <taxon>fabids</taxon>
        <taxon>Fagales</taxon>
        <taxon>Fagaceae</taxon>
        <taxon>Lithocarpus</taxon>
    </lineage>
</organism>
<sequence>MAAALSCSSSSTLEWPGGFVFDPLDEVLVIHYLHPKATEISNCKCPEVIPERDLYGTEEPWQIWEKMEKANNCIRNKEEMFFFTRLKRVSPKSNRCKRSIGKGCWKGDGNSSDIFYRAYQNERKRIGIKKTYHYEKNNVKTDKSKSNDDDDNNNRYRWILHEISLDESLLHHAKTGDLVICRLRRHSKSLPYMSVSSSQSITMINHTTILSDQVIGMPNHTLDQITNKSNQISNVSDQIAEYSLSSQNQSADMPDQIGEYWLDFLMTDSGEITINGIHKT</sequence>
<reference evidence="7 8" key="1">
    <citation type="submission" date="2024-01" db="EMBL/GenBank/DDBJ databases">
        <title>A telomere-to-telomere, gap-free genome of sweet tea (Lithocarpus litseifolius).</title>
        <authorList>
            <person name="Zhou J."/>
        </authorList>
    </citation>
    <scope>NUCLEOTIDE SEQUENCE [LARGE SCALE GENOMIC DNA]</scope>
    <source>
        <strain evidence="7">Zhou-2022a</strain>
        <tissue evidence="7">Leaf</tissue>
    </source>
</reference>
<evidence type="ECO:0000256" key="4">
    <source>
        <dbReference type="ARBA" id="ARBA00023163"/>
    </source>
</evidence>
<evidence type="ECO:0000256" key="3">
    <source>
        <dbReference type="ARBA" id="ARBA00023125"/>
    </source>
</evidence>
<protein>
    <recommendedName>
        <fullName evidence="6">NAC domain-containing protein</fullName>
    </recommendedName>
</protein>
<evidence type="ECO:0000256" key="5">
    <source>
        <dbReference type="ARBA" id="ARBA00023242"/>
    </source>
</evidence>
<dbReference type="SUPFAM" id="SSF101941">
    <property type="entry name" value="NAC domain"/>
    <property type="match status" value="1"/>
</dbReference>
<name>A0AAW2D1T1_9ROSI</name>
<dbReference type="EMBL" id="JAZDWU010000004">
    <property type="protein sequence ID" value="KAL0003718.1"/>
    <property type="molecule type" value="Genomic_DNA"/>
</dbReference>
<keyword evidence="5" id="KW-0539">Nucleus</keyword>
<dbReference type="GO" id="GO:0006355">
    <property type="term" value="P:regulation of DNA-templated transcription"/>
    <property type="evidence" value="ECO:0007669"/>
    <property type="project" value="InterPro"/>
</dbReference>
<comment type="caution">
    <text evidence="7">The sequence shown here is derived from an EMBL/GenBank/DDBJ whole genome shotgun (WGS) entry which is preliminary data.</text>
</comment>
<dbReference type="Gene3D" id="2.170.150.80">
    <property type="entry name" value="NAC domain"/>
    <property type="match status" value="1"/>
</dbReference>
<evidence type="ECO:0000313" key="7">
    <source>
        <dbReference type="EMBL" id="KAL0003718.1"/>
    </source>
</evidence>
<dbReference type="GO" id="GO:0003677">
    <property type="term" value="F:DNA binding"/>
    <property type="evidence" value="ECO:0007669"/>
    <property type="project" value="UniProtKB-KW"/>
</dbReference>
<dbReference type="PROSITE" id="PS51005">
    <property type="entry name" value="NAC"/>
    <property type="match status" value="1"/>
</dbReference>
<feature type="domain" description="NAC" evidence="6">
    <location>
        <begin position="15"/>
        <end position="186"/>
    </location>
</feature>
<dbReference type="InterPro" id="IPR036093">
    <property type="entry name" value="NAC_dom_sf"/>
</dbReference>
<evidence type="ECO:0000259" key="6">
    <source>
        <dbReference type="PROSITE" id="PS51005"/>
    </source>
</evidence>
<keyword evidence="2" id="KW-0805">Transcription regulation</keyword>
<accession>A0AAW2D1T1</accession>
<keyword evidence="8" id="KW-1185">Reference proteome</keyword>